<evidence type="ECO:0000256" key="4">
    <source>
        <dbReference type="ARBA" id="ARBA00023136"/>
    </source>
</evidence>
<dbReference type="GO" id="GO:0016020">
    <property type="term" value="C:membrane"/>
    <property type="evidence" value="ECO:0007669"/>
    <property type="project" value="UniProtKB-SubCell"/>
</dbReference>
<name>A0A9D4Q7X2_RHISA</name>
<dbReference type="InterPro" id="IPR050382">
    <property type="entry name" value="MFS_Na/Anion_cotransporter"/>
</dbReference>
<keyword evidence="4 5" id="KW-0472">Membrane</keyword>
<reference evidence="6" key="2">
    <citation type="submission" date="2021-09" db="EMBL/GenBank/DDBJ databases">
        <authorList>
            <person name="Jia N."/>
            <person name="Wang J."/>
            <person name="Shi W."/>
            <person name="Du L."/>
            <person name="Sun Y."/>
            <person name="Zhan W."/>
            <person name="Jiang J."/>
            <person name="Wang Q."/>
            <person name="Zhang B."/>
            <person name="Ji P."/>
            <person name="Sakyi L.B."/>
            <person name="Cui X."/>
            <person name="Yuan T."/>
            <person name="Jiang B."/>
            <person name="Yang W."/>
            <person name="Lam T.T.-Y."/>
            <person name="Chang Q."/>
            <person name="Ding S."/>
            <person name="Wang X."/>
            <person name="Zhu J."/>
            <person name="Ruan X."/>
            <person name="Zhao L."/>
            <person name="Wei J."/>
            <person name="Que T."/>
            <person name="Du C."/>
            <person name="Cheng J."/>
            <person name="Dai P."/>
            <person name="Han X."/>
            <person name="Huang E."/>
            <person name="Gao Y."/>
            <person name="Liu J."/>
            <person name="Shao H."/>
            <person name="Ye R."/>
            <person name="Li L."/>
            <person name="Wei W."/>
            <person name="Wang X."/>
            <person name="Wang C."/>
            <person name="Huo Q."/>
            <person name="Li W."/>
            <person name="Guo W."/>
            <person name="Chen H."/>
            <person name="Chen S."/>
            <person name="Zhou L."/>
            <person name="Zhou L."/>
            <person name="Ni X."/>
            <person name="Tian J."/>
            <person name="Zhou Y."/>
            <person name="Sheng Y."/>
            <person name="Liu T."/>
            <person name="Pan Y."/>
            <person name="Xia L."/>
            <person name="Li J."/>
            <person name="Zhao F."/>
            <person name="Cao W."/>
        </authorList>
    </citation>
    <scope>NUCLEOTIDE SEQUENCE</scope>
    <source>
        <strain evidence="6">Rsan-2018</strain>
        <tissue evidence="6">Larvae</tissue>
    </source>
</reference>
<evidence type="ECO:0000256" key="5">
    <source>
        <dbReference type="SAM" id="Phobius"/>
    </source>
</evidence>
<proteinExistence type="predicted"/>
<dbReference type="VEuPathDB" id="VectorBase:RSAN_038015"/>
<feature type="transmembrane region" description="Helical" evidence="5">
    <location>
        <begin position="45"/>
        <end position="64"/>
    </location>
</feature>
<dbReference type="EMBL" id="JABSTV010001248">
    <property type="protein sequence ID" value="KAH7969565.1"/>
    <property type="molecule type" value="Genomic_DNA"/>
</dbReference>
<feature type="transmembrane region" description="Helical" evidence="5">
    <location>
        <begin position="84"/>
        <end position="110"/>
    </location>
</feature>
<comment type="subcellular location">
    <subcellularLocation>
        <location evidence="1">Membrane</location>
        <topology evidence="1">Multi-pass membrane protein</topology>
    </subcellularLocation>
</comment>
<organism evidence="6 7">
    <name type="scientific">Rhipicephalus sanguineus</name>
    <name type="common">Brown dog tick</name>
    <name type="synonym">Ixodes sanguineus</name>
    <dbReference type="NCBI Taxonomy" id="34632"/>
    <lineage>
        <taxon>Eukaryota</taxon>
        <taxon>Metazoa</taxon>
        <taxon>Ecdysozoa</taxon>
        <taxon>Arthropoda</taxon>
        <taxon>Chelicerata</taxon>
        <taxon>Arachnida</taxon>
        <taxon>Acari</taxon>
        <taxon>Parasitiformes</taxon>
        <taxon>Ixodida</taxon>
        <taxon>Ixodoidea</taxon>
        <taxon>Ixodidae</taxon>
        <taxon>Rhipicephalinae</taxon>
        <taxon>Rhipicephalus</taxon>
        <taxon>Rhipicephalus</taxon>
    </lineage>
</organism>
<dbReference type="PANTHER" id="PTHR11662:SF399">
    <property type="entry name" value="FI19708P1-RELATED"/>
    <property type="match status" value="1"/>
</dbReference>
<keyword evidence="7" id="KW-1185">Reference proteome</keyword>
<accession>A0A9D4Q7X2</accession>
<dbReference type="AlphaFoldDB" id="A0A9D4Q7X2"/>
<gene>
    <name evidence="6" type="ORF">HPB52_019570</name>
</gene>
<keyword evidence="2 5" id="KW-0812">Transmembrane</keyword>
<protein>
    <submittedName>
        <fullName evidence="6">Uncharacterized protein</fullName>
    </submittedName>
</protein>
<keyword evidence="3 5" id="KW-1133">Transmembrane helix</keyword>
<evidence type="ECO:0000313" key="7">
    <source>
        <dbReference type="Proteomes" id="UP000821837"/>
    </source>
</evidence>
<evidence type="ECO:0000256" key="2">
    <source>
        <dbReference type="ARBA" id="ARBA00022692"/>
    </source>
</evidence>
<evidence type="ECO:0000256" key="1">
    <source>
        <dbReference type="ARBA" id="ARBA00004141"/>
    </source>
</evidence>
<feature type="transmembrane region" description="Helical" evidence="5">
    <location>
        <begin position="130"/>
        <end position="151"/>
    </location>
</feature>
<dbReference type="Proteomes" id="UP000821837">
    <property type="component" value="Unassembled WGS sequence"/>
</dbReference>
<evidence type="ECO:0000313" key="6">
    <source>
        <dbReference type="EMBL" id="KAH7969565.1"/>
    </source>
</evidence>
<comment type="caution">
    <text evidence="6">The sequence shown here is derived from an EMBL/GenBank/DDBJ whole genome shotgun (WGS) entry which is preliminary data.</text>
</comment>
<dbReference type="InterPro" id="IPR036259">
    <property type="entry name" value="MFS_trans_sf"/>
</dbReference>
<sequence>MRSILSSGPVWAILLASFGRTWTYNTLLHIMQWYYNDEIRYAKEIPYFLMMVSVVVSGFVADGLQEKNLMTTSTVRKTFGGTGLLTEAVLFLTMVYVGPTDFAMVLYFFAMSIRELAVAGYMVNPLDISPQYAGIIAGLSGAMTSLGNLTFYPMMNHIFNTWKIRHDHMTPLYAVSVISGGLQFLAALIFVVFSSATEQDWSKDEASSPSASGDALYGTSCGGGNNNNDPYLDTTEVTVSDGGISLNVIVKR</sequence>
<evidence type="ECO:0000256" key="3">
    <source>
        <dbReference type="ARBA" id="ARBA00022989"/>
    </source>
</evidence>
<dbReference type="SUPFAM" id="SSF103473">
    <property type="entry name" value="MFS general substrate transporter"/>
    <property type="match status" value="1"/>
</dbReference>
<dbReference type="GO" id="GO:0022857">
    <property type="term" value="F:transmembrane transporter activity"/>
    <property type="evidence" value="ECO:0007669"/>
    <property type="project" value="TreeGrafter"/>
</dbReference>
<dbReference type="Gene3D" id="1.20.1250.20">
    <property type="entry name" value="MFS general substrate transporter like domains"/>
    <property type="match status" value="1"/>
</dbReference>
<dbReference type="PANTHER" id="PTHR11662">
    <property type="entry name" value="SOLUTE CARRIER FAMILY 17"/>
    <property type="match status" value="1"/>
</dbReference>
<reference evidence="6" key="1">
    <citation type="journal article" date="2020" name="Cell">
        <title>Large-Scale Comparative Analyses of Tick Genomes Elucidate Their Genetic Diversity and Vector Capacities.</title>
        <authorList>
            <consortium name="Tick Genome and Microbiome Consortium (TIGMIC)"/>
            <person name="Jia N."/>
            <person name="Wang J."/>
            <person name="Shi W."/>
            <person name="Du L."/>
            <person name="Sun Y."/>
            <person name="Zhan W."/>
            <person name="Jiang J.F."/>
            <person name="Wang Q."/>
            <person name="Zhang B."/>
            <person name="Ji P."/>
            <person name="Bell-Sakyi L."/>
            <person name="Cui X.M."/>
            <person name="Yuan T.T."/>
            <person name="Jiang B.G."/>
            <person name="Yang W.F."/>
            <person name="Lam T.T."/>
            <person name="Chang Q.C."/>
            <person name="Ding S.J."/>
            <person name="Wang X.J."/>
            <person name="Zhu J.G."/>
            <person name="Ruan X.D."/>
            <person name="Zhao L."/>
            <person name="Wei J.T."/>
            <person name="Ye R.Z."/>
            <person name="Que T.C."/>
            <person name="Du C.H."/>
            <person name="Zhou Y.H."/>
            <person name="Cheng J.X."/>
            <person name="Dai P.F."/>
            <person name="Guo W.B."/>
            <person name="Han X.H."/>
            <person name="Huang E.J."/>
            <person name="Li L.F."/>
            <person name="Wei W."/>
            <person name="Gao Y.C."/>
            <person name="Liu J.Z."/>
            <person name="Shao H.Z."/>
            <person name="Wang X."/>
            <person name="Wang C.C."/>
            <person name="Yang T.C."/>
            <person name="Huo Q.B."/>
            <person name="Li W."/>
            <person name="Chen H.Y."/>
            <person name="Chen S.E."/>
            <person name="Zhou L.G."/>
            <person name="Ni X.B."/>
            <person name="Tian J.H."/>
            <person name="Sheng Y."/>
            <person name="Liu T."/>
            <person name="Pan Y.S."/>
            <person name="Xia L.Y."/>
            <person name="Li J."/>
            <person name="Zhao F."/>
            <person name="Cao W.C."/>
        </authorList>
    </citation>
    <scope>NUCLEOTIDE SEQUENCE</scope>
    <source>
        <strain evidence="6">Rsan-2018</strain>
    </source>
</reference>
<feature type="transmembrane region" description="Helical" evidence="5">
    <location>
        <begin position="172"/>
        <end position="193"/>
    </location>
</feature>
<dbReference type="GO" id="GO:0006820">
    <property type="term" value="P:monoatomic anion transport"/>
    <property type="evidence" value="ECO:0007669"/>
    <property type="project" value="TreeGrafter"/>
</dbReference>